<evidence type="ECO:0000313" key="9">
    <source>
        <dbReference type="RefSeq" id="XP_006812332.1"/>
    </source>
</evidence>
<evidence type="ECO:0000256" key="2">
    <source>
        <dbReference type="ARBA" id="ARBA00005977"/>
    </source>
</evidence>
<name>A0ABM0LX41_SACKO</name>
<sequence>MEGNIYNAVWLTVVACLWGSTNPLIKRGSSGIEHINSSNAVCQFFSEIKFLITNWKYIVPFLINQSGSVVYYLTLASADLTLAVPITNSLTFIFTTITGKLLGEKFGNKDTYIGMLFIVIGVTLCVLDKALANQE</sequence>
<evidence type="ECO:0000256" key="4">
    <source>
        <dbReference type="ARBA" id="ARBA00022989"/>
    </source>
</evidence>
<dbReference type="Gene3D" id="1.10.3730.20">
    <property type="match status" value="1"/>
</dbReference>
<keyword evidence="8" id="KW-1185">Reference proteome</keyword>
<keyword evidence="4 6" id="KW-1133">Transmembrane helix</keyword>
<evidence type="ECO:0000256" key="3">
    <source>
        <dbReference type="ARBA" id="ARBA00022692"/>
    </source>
</evidence>
<evidence type="ECO:0000313" key="8">
    <source>
        <dbReference type="Proteomes" id="UP000694865"/>
    </source>
</evidence>
<comment type="subcellular location">
    <subcellularLocation>
        <location evidence="1">Membrane</location>
        <topology evidence="1">Multi-pass membrane protein</topology>
    </subcellularLocation>
</comment>
<dbReference type="InterPro" id="IPR037185">
    <property type="entry name" value="EmrE-like"/>
</dbReference>
<evidence type="ECO:0000256" key="6">
    <source>
        <dbReference type="SAM" id="Phobius"/>
    </source>
</evidence>
<keyword evidence="5 6" id="KW-0472">Membrane</keyword>
<feature type="signal peptide" evidence="7">
    <location>
        <begin position="1"/>
        <end position="23"/>
    </location>
</feature>
<feature type="transmembrane region" description="Helical" evidence="6">
    <location>
        <begin position="111"/>
        <end position="132"/>
    </location>
</feature>
<dbReference type="Proteomes" id="UP000694865">
    <property type="component" value="Unplaced"/>
</dbReference>
<feature type="transmembrane region" description="Helical" evidence="6">
    <location>
        <begin position="80"/>
        <end position="99"/>
    </location>
</feature>
<protein>
    <submittedName>
        <fullName evidence="9">Transmembrane protein 234-like</fullName>
    </submittedName>
</protein>
<gene>
    <name evidence="9" type="primary">LOC102800900</name>
</gene>
<dbReference type="GeneID" id="102800900"/>
<reference evidence="9" key="1">
    <citation type="submission" date="2025-08" db="UniProtKB">
        <authorList>
            <consortium name="RefSeq"/>
        </authorList>
    </citation>
    <scope>IDENTIFICATION</scope>
    <source>
        <tissue evidence="9">Testes</tissue>
    </source>
</reference>
<dbReference type="SUPFAM" id="SSF103481">
    <property type="entry name" value="Multidrug resistance efflux transporter EmrE"/>
    <property type="match status" value="1"/>
</dbReference>
<feature type="chain" id="PRO_5046096601" evidence="7">
    <location>
        <begin position="24"/>
        <end position="135"/>
    </location>
</feature>
<keyword evidence="3 6" id="KW-0812">Transmembrane</keyword>
<dbReference type="RefSeq" id="XP_006812332.1">
    <property type="nucleotide sequence ID" value="XM_006812269.1"/>
</dbReference>
<comment type="similarity">
    <text evidence="2">Belongs to the TMEM234 family.</text>
</comment>
<dbReference type="PANTHER" id="PTHR28668:SF1">
    <property type="entry name" value="TRANSMEMBRANE PROTEIN 234"/>
    <property type="match status" value="1"/>
</dbReference>
<dbReference type="Pfam" id="PF10639">
    <property type="entry name" value="TMEM234"/>
    <property type="match status" value="1"/>
</dbReference>
<keyword evidence="7" id="KW-0732">Signal</keyword>
<evidence type="ECO:0000256" key="7">
    <source>
        <dbReference type="SAM" id="SignalP"/>
    </source>
</evidence>
<proteinExistence type="inferred from homology"/>
<evidence type="ECO:0000256" key="5">
    <source>
        <dbReference type="ARBA" id="ARBA00023136"/>
    </source>
</evidence>
<dbReference type="InterPro" id="IPR018908">
    <property type="entry name" value="TMEM234"/>
</dbReference>
<accession>A0ABM0LX41</accession>
<organism evidence="8 9">
    <name type="scientific">Saccoglossus kowalevskii</name>
    <name type="common">Acorn worm</name>
    <dbReference type="NCBI Taxonomy" id="10224"/>
    <lineage>
        <taxon>Eukaryota</taxon>
        <taxon>Metazoa</taxon>
        <taxon>Hemichordata</taxon>
        <taxon>Enteropneusta</taxon>
        <taxon>Harrimaniidae</taxon>
        <taxon>Saccoglossus</taxon>
    </lineage>
</organism>
<dbReference type="PANTHER" id="PTHR28668">
    <property type="entry name" value="TRANSMEMBRANE PROTEIN 234"/>
    <property type="match status" value="1"/>
</dbReference>
<evidence type="ECO:0000256" key="1">
    <source>
        <dbReference type="ARBA" id="ARBA00004141"/>
    </source>
</evidence>